<keyword evidence="2" id="KW-0680">Restriction system</keyword>
<evidence type="ECO:0000256" key="2">
    <source>
        <dbReference type="ARBA" id="ARBA00022747"/>
    </source>
</evidence>
<dbReference type="SUPFAM" id="SSF116734">
    <property type="entry name" value="DNA methylase specificity domain"/>
    <property type="match status" value="1"/>
</dbReference>
<evidence type="ECO:0000313" key="6">
    <source>
        <dbReference type="Proteomes" id="UP000316851"/>
    </source>
</evidence>
<evidence type="ECO:0000313" key="5">
    <source>
        <dbReference type="EMBL" id="TPR53201.1"/>
    </source>
</evidence>
<keyword evidence="3" id="KW-0238">DNA-binding</keyword>
<organism evidence="5 6">
    <name type="scientific">Metamycoplasma neophronis</name>
    <dbReference type="NCBI Taxonomy" id="872983"/>
    <lineage>
        <taxon>Bacteria</taxon>
        <taxon>Bacillati</taxon>
        <taxon>Mycoplasmatota</taxon>
        <taxon>Mycoplasmoidales</taxon>
        <taxon>Metamycoplasmataceae</taxon>
        <taxon>Metamycoplasma</taxon>
    </lineage>
</organism>
<dbReference type="InterPro" id="IPR000055">
    <property type="entry name" value="Restrct_endonuc_typeI_TRD"/>
</dbReference>
<dbReference type="InterPro" id="IPR044946">
    <property type="entry name" value="Restrct_endonuc_typeI_TRD_sf"/>
</dbReference>
<evidence type="ECO:0000259" key="4">
    <source>
        <dbReference type="Pfam" id="PF01420"/>
    </source>
</evidence>
<sequence length="152" mass="17761">MVVMNRYPQVSAEELESLNKGAGEIALLPSSKNNDWKCKFSQSIFQKVCNGEVITVGRARNANTKYTNGLFISSQNHIIESFDKNILNTKFLYFFIKQKEKQFYSAESTYPMFTKTDFNRIRLFYPRKISEQKIIADIFDFVEILITLHQSY</sequence>
<evidence type="ECO:0000256" key="1">
    <source>
        <dbReference type="ARBA" id="ARBA00010923"/>
    </source>
</evidence>
<dbReference type="EMBL" id="VHHP01000012">
    <property type="protein sequence ID" value="TPR53201.1"/>
    <property type="molecule type" value="Genomic_DNA"/>
</dbReference>
<evidence type="ECO:0000256" key="3">
    <source>
        <dbReference type="ARBA" id="ARBA00023125"/>
    </source>
</evidence>
<proteinExistence type="inferred from homology"/>
<name>A0ABY2Z037_9BACT</name>
<reference evidence="5" key="1">
    <citation type="submission" date="2019-06" db="EMBL/GenBank/DDBJ databases">
        <title>Mycoplasma neophronis type strain whole genome sequence.</title>
        <authorList>
            <person name="Spergser J."/>
        </authorList>
    </citation>
    <scope>NUCLEOTIDE SEQUENCE [LARGE SCALE GENOMIC DNA]</scope>
    <source>
        <strain evidence="5">DSM 24097</strain>
    </source>
</reference>
<protein>
    <recommendedName>
        <fullName evidence="4">Type I restriction modification DNA specificity domain-containing protein</fullName>
    </recommendedName>
</protein>
<comment type="similarity">
    <text evidence="1">Belongs to the type-I restriction system S methylase family.</text>
</comment>
<gene>
    <name evidence="5" type="ORF">FJR74_03010</name>
</gene>
<feature type="domain" description="Type I restriction modification DNA specificity" evidence="4">
    <location>
        <begin position="30"/>
        <end position="150"/>
    </location>
</feature>
<dbReference type="Proteomes" id="UP000316851">
    <property type="component" value="Unassembled WGS sequence"/>
</dbReference>
<dbReference type="Gene3D" id="3.90.220.20">
    <property type="entry name" value="DNA methylase specificity domains"/>
    <property type="match status" value="1"/>
</dbReference>
<dbReference type="Pfam" id="PF01420">
    <property type="entry name" value="Methylase_S"/>
    <property type="match status" value="1"/>
</dbReference>
<keyword evidence="6" id="KW-1185">Reference proteome</keyword>
<accession>A0ABY2Z037</accession>
<comment type="caution">
    <text evidence="5">The sequence shown here is derived from an EMBL/GenBank/DDBJ whole genome shotgun (WGS) entry which is preliminary data.</text>
</comment>